<evidence type="ECO:0000313" key="2">
    <source>
        <dbReference type="Proteomes" id="UP001145114"/>
    </source>
</evidence>
<gene>
    <name evidence="1" type="ORF">EV182_000296</name>
</gene>
<protein>
    <submittedName>
        <fullName evidence="1">Uncharacterized protein</fullName>
    </submittedName>
</protein>
<dbReference type="Proteomes" id="UP001145114">
    <property type="component" value="Unassembled WGS sequence"/>
</dbReference>
<organism evidence="1 2">
    <name type="scientific">Spiromyces aspiralis</name>
    <dbReference type="NCBI Taxonomy" id="68401"/>
    <lineage>
        <taxon>Eukaryota</taxon>
        <taxon>Fungi</taxon>
        <taxon>Fungi incertae sedis</taxon>
        <taxon>Zoopagomycota</taxon>
        <taxon>Kickxellomycotina</taxon>
        <taxon>Kickxellomycetes</taxon>
        <taxon>Kickxellales</taxon>
        <taxon>Kickxellaceae</taxon>
        <taxon>Spiromyces</taxon>
    </lineage>
</organism>
<accession>A0ACC1HHH9</accession>
<keyword evidence="2" id="KW-1185">Reference proteome</keyword>
<reference evidence="1" key="1">
    <citation type="submission" date="2022-06" db="EMBL/GenBank/DDBJ databases">
        <title>Phylogenomic reconstructions and comparative analyses of Kickxellomycotina fungi.</title>
        <authorList>
            <person name="Reynolds N.K."/>
            <person name="Stajich J.E."/>
            <person name="Barry K."/>
            <person name="Grigoriev I.V."/>
            <person name="Crous P."/>
            <person name="Smith M.E."/>
        </authorList>
    </citation>
    <scope>NUCLEOTIDE SEQUENCE</scope>
    <source>
        <strain evidence="1">RSA 2271</strain>
    </source>
</reference>
<proteinExistence type="predicted"/>
<sequence length="687" mass="74475">MSSNHDVVEVTDSNGIRLIQLTIGWPQQAEQTKVLLYNHLAPLVKTAGMSRGDLKHAIEGGYVIVNGQVMVSRTCTLQRGDVVCITVDMISHQMRLVKAMNLRVAYYNGQDVVVVWKPAGRSITGVQDAIPYLLVLEGHEESVHVSGGNCAWKSLYSLDTPINGLAVLALKGSDAFDRLSNQLTDGRAKFMYRMVCHNALDLPNPVVPAQDIRPNNAHSINKAIDGGGCATKKCPTANTSPSLLEPGPAREEWLRSRNIARDVLAKIWVRTETITPSSSAGRLSTLTVTTEGGEQSLLAVRKLLHDLGYPVVGEQSYAKPLLGGSKKGSFIALLGVQFYDGDNKDKPVHVGVPEPTKFEASAPAALSAACAQEHRVYPGGGYTGEMERHNKALEEGLTTGTGNVDYLVPETEFDPTVTRPVAYTVGKKEFCGFQFYVNPSTLIPRPSTQTLVYASIAHLSSLYPDQVLPNLGTDDGSTGISRESAEKGRWTRADLPAKERPRIKVLDLGTGTGCILISLLKQLPCTSLGVGIDICESALEVAKQNTVLHNLGSRVTLARSSFENFASNPHVLSFIDAHGPFDLIVSNPPYHSPHSLQRMSTSSVIDHEPALALIAEDGGFQAYKHISCSLRAAPQILRPGGLLVLEVGKSKHHRVEAIFEGWRVVAQRQDNHGFIRCLVLQRSSDLA</sequence>
<dbReference type="EMBL" id="JAMZIH010005151">
    <property type="protein sequence ID" value="KAJ1675937.1"/>
    <property type="molecule type" value="Genomic_DNA"/>
</dbReference>
<name>A0ACC1HHH9_9FUNG</name>
<comment type="caution">
    <text evidence="1">The sequence shown here is derived from an EMBL/GenBank/DDBJ whole genome shotgun (WGS) entry which is preliminary data.</text>
</comment>
<evidence type="ECO:0000313" key="1">
    <source>
        <dbReference type="EMBL" id="KAJ1675937.1"/>
    </source>
</evidence>